<feature type="transmembrane region" description="Helical" evidence="2">
    <location>
        <begin position="178"/>
        <end position="197"/>
    </location>
</feature>
<evidence type="ECO:0000313" key="4">
    <source>
        <dbReference type="Proteomes" id="UP000837857"/>
    </source>
</evidence>
<proteinExistence type="inferred from homology"/>
<keyword evidence="2" id="KW-0812">Transmembrane</keyword>
<dbReference type="EMBL" id="OW152832">
    <property type="protein sequence ID" value="CAH2051740.1"/>
    <property type="molecule type" value="Genomic_DNA"/>
</dbReference>
<name>A0ABN8IHH4_9NEOP</name>
<feature type="transmembrane region" description="Helical" evidence="2">
    <location>
        <begin position="123"/>
        <end position="144"/>
    </location>
</feature>
<keyword evidence="2" id="KW-0472">Membrane</keyword>
<organism evidence="3 4">
    <name type="scientific">Iphiclides podalirius</name>
    <name type="common">scarce swallowtail</name>
    <dbReference type="NCBI Taxonomy" id="110791"/>
    <lineage>
        <taxon>Eukaryota</taxon>
        <taxon>Metazoa</taxon>
        <taxon>Ecdysozoa</taxon>
        <taxon>Arthropoda</taxon>
        <taxon>Hexapoda</taxon>
        <taxon>Insecta</taxon>
        <taxon>Pterygota</taxon>
        <taxon>Neoptera</taxon>
        <taxon>Endopterygota</taxon>
        <taxon>Lepidoptera</taxon>
        <taxon>Glossata</taxon>
        <taxon>Ditrysia</taxon>
        <taxon>Papilionoidea</taxon>
        <taxon>Papilionidae</taxon>
        <taxon>Papilioninae</taxon>
        <taxon>Iphiclides</taxon>
    </lineage>
</organism>
<accession>A0ABN8IHH4</accession>
<keyword evidence="4" id="KW-1185">Reference proteome</keyword>
<evidence type="ECO:0000313" key="3">
    <source>
        <dbReference type="EMBL" id="CAH2051740.1"/>
    </source>
</evidence>
<feature type="transmembrane region" description="Helical" evidence="2">
    <location>
        <begin position="254"/>
        <end position="271"/>
    </location>
</feature>
<feature type="transmembrane region" description="Helical" evidence="2">
    <location>
        <begin position="436"/>
        <end position="456"/>
    </location>
</feature>
<feature type="transmembrane region" description="Helical" evidence="2">
    <location>
        <begin position="150"/>
        <end position="171"/>
    </location>
</feature>
<dbReference type="PANTHER" id="PTHR19444:SF11">
    <property type="entry name" value="UNC93-LIKE PROTEIN"/>
    <property type="match status" value="1"/>
</dbReference>
<feature type="transmembrane region" description="Helical" evidence="2">
    <location>
        <begin position="332"/>
        <end position="352"/>
    </location>
</feature>
<feature type="non-terminal residue" evidence="3">
    <location>
        <position position="1"/>
    </location>
</feature>
<evidence type="ECO:0000256" key="2">
    <source>
        <dbReference type="SAM" id="Phobius"/>
    </source>
</evidence>
<sequence length="524" mass="54227">MISVVGTATCARGCRNEVVAGVDGAGVPWLLMGSLPELTERPRPHDPRQATRTISDPHRHQAVVAQLPVSTIYKKEWPWRQKGRPAFANRRRDSVASSVGAASVRRLIARQPPKVPEAAVRRFAMLCVASGLCSTALLPFTAFAGAEAGAVPLAVMHTAAALVAPLSPLILQRTGPRLIVTVSHAMVCLLLSAHTIATPLPLLLMLYGVCGATLSPMSLALTVSATSLAQAAGDECRRKVALRRALRGLRASQDLGLVLGSLLLGGALMLWPEELAPQVTAVASNVTAPRWPPPEEYYAEDDYEERTCGAAGCPQIRMVSGGAGLSGSGRSALAATWAGLALAGAALAAAGANATAAPPDSRASTRDPRATLAAPMGLFIGLQQGFIYTSYMKWYGVCVGGWGGAWRALCGAGALQALAAATLSMAAARAGGAWRALAAGGGAAHGSLLLALLRWRAARSDLALPAVAAAAWGACAALWDVLQVTTGVVIRIVGRVSESNITFTFKTTSILAKPTLINRLLSAA</sequence>
<dbReference type="Proteomes" id="UP000837857">
    <property type="component" value="Chromosome 20"/>
</dbReference>
<feature type="transmembrane region" description="Helical" evidence="2">
    <location>
        <begin position="372"/>
        <end position="392"/>
    </location>
</feature>
<feature type="transmembrane region" description="Helical" evidence="2">
    <location>
        <begin position="462"/>
        <end position="482"/>
    </location>
</feature>
<reference evidence="3" key="1">
    <citation type="submission" date="2022-03" db="EMBL/GenBank/DDBJ databases">
        <authorList>
            <person name="Martin H S."/>
        </authorList>
    </citation>
    <scope>NUCLEOTIDE SEQUENCE</scope>
</reference>
<evidence type="ECO:0008006" key="5">
    <source>
        <dbReference type="Google" id="ProtNLM"/>
    </source>
</evidence>
<feature type="transmembrane region" description="Helical" evidence="2">
    <location>
        <begin position="404"/>
        <end position="424"/>
    </location>
</feature>
<dbReference type="InterPro" id="IPR051951">
    <property type="entry name" value="UNC-93_regulatory"/>
</dbReference>
<protein>
    <recommendedName>
        <fullName evidence="5">Solute carrier family 40 protein</fullName>
    </recommendedName>
</protein>
<comment type="similarity">
    <text evidence="1">Belongs to the unc-93 family.</text>
</comment>
<feature type="transmembrane region" description="Helical" evidence="2">
    <location>
        <begin position="203"/>
        <end position="233"/>
    </location>
</feature>
<evidence type="ECO:0000256" key="1">
    <source>
        <dbReference type="ARBA" id="ARBA00009172"/>
    </source>
</evidence>
<keyword evidence="2" id="KW-1133">Transmembrane helix</keyword>
<gene>
    <name evidence="3" type="ORF">IPOD504_LOCUS7920</name>
</gene>
<dbReference type="PANTHER" id="PTHR19444">
    <property type="entry name" value="UNC-93 RELATED"/>
    <property type="match status" value="1"/>
</dbReference>